<dbReference type="GO" id="GO:0006269">
    <property type="term" value="P:DNA replication, synthesis of primer"/>
    <property type="evidence" value="ECO:0007669"/>
    <property type="project" value="UniProtKB-KW"/>
</dbReference>
<keyword evidence="5 12" id="KW-0378">Hydrolase</keyword>
<feature type="binding site" evidence="12">
    <location>
        <position position="373"/>
    </location>
    <ligand>
        <name>Zn(2+)</name>
        <dbReference type="ChEBI" id="CHEBI:29105"/>
        <label>1</label>
    </ligand>
</feature>
<dbReference type="InterPro" id="IPR011545">
    <property type="entry name" value="DEAD/DEAH_box_helicase_dom"/>
</dbReference>
<keyword evidence="1 12" id="KW-0639">Primosome</keyword>
<dbReference type="Pfam" id="PF18319">
    <property type="entry name" value="Zn_ribbon_PriA"/>
    <property type="match status" value="1"/>
</dbReference>
<evidence type="ECO:0000256" key="2">
    <source>
        <dbReference type="ARBA" id="ARBA00022705"/>
    </source>
</evidence>
<comment type="function">
    <text evidence="12">Initiates the restart of stalled replication forks, which reloads the replicative helicase on sites other than the origin of replication. Recognizes and binds to abandoned replication forks and remodels them to uncover a helicase loading site. Promotes assembly of the primosome at these replication forks.</text>
</comment>
<feature type="binding site" evidence="12">
    <location>
        <position position="333"/>
    </location>
    <ligand>
        <name>Zn(2+)</name>
        <dbReference type="ChEBI" id="CHEBI:29105"/>
        <label>1</label>
    </ligand>
</feature>
<dbReference type="GO" id="GO:0003677">
    <property type="term" value="F:DNA binding"/>
    <property type="evidence" value="ECO:0007669"/>
    <property type="project" value="UniProtKB-UniRule"/>
</dbReference>
<dbReference type="NCBIfam" id="TIGR00595">
    <property type="entry name" value="priA"/>
    <property type="match status" value="1"/>
</dbReference>
<feature type="binding site" evidence="12">
    <location>
        <position position="345"/>
    </location>
    <ligand>
        <name>Zn(2+)</name>
        <dbReference type="ChEBI" id="CHEBI:29105"/>
        <label>2</label>
    </ligand>
</feature>
<dbReference type="Proteomes" id="UP000201169">
    <property type="component" value="Chromosome"/>
</dbReference>
<keyword evidence="7 12" id="KW-0862">Zinc</keyword>
<dbReference type="PROSITE" id="PS51194">
    <property type="entry name" value="HELICASE_CTER"/>
    <property type="match status" value="1"/>
</dbReference>
<evidence type="ECO:0000259" key="13">
    <source>
        <dbReference type="PROSITE" id="PS51192"/>
    </source>
</evidence>
<dbReference type="InterPro" id="IPR005259">
    <property type="entry name" value="PriA"/>
</dbReference>
<evidence type="ECO:0000256" key="9">
    <source>
        <dbReference type="ARBA" id="ARBA00023125"/>
    </source>
</evidence>
<dbReference type="SUPFAM" id="SSF52540">
    <property type="entry name" value="P-loop containing nucleoside triphosphate hydrolases"/>
    <property type="match status" value="1"/>
</dbReference>
<dbReference type="GO" id="GO:0006270">
    <property type="term" value="P:DNA replication initiation"/>
    <property type="evidence" value="ECO:0007669"/>
    <property type="project" value="TreeGrafter"/>
</dbReference>
<evidence type="ECO:0000256" key="6">
    <source>
        <dbReference type="ARBA" id="ARBA00022806"/>
    </source>
</evidence>
<dbReference type="AlphaFoldDB" id="A0A222MWD7"/>
<keyword evidence="3 12" id="KW-0479">Metal-binding</keyword>
<dbReference type="EC" id="5.6.2.4" evidence="12"/>
<dbReference type="NCBIfam" id="NF004069">
    <property type="entry name" value="PRK05580.2-1"/>
    <property type="match status" value="1"/>
</dbReference>
<keyword evidence="8 12" id="KW-0067">ATP-binding</keyword>
<dbReference type="GO" id="GO:0005524">
    <property type="term" value="F:ATP binding"/>
    <property type="evidence" value="ECO:0007669"/>
    <property type="project" value="UniProtKB-UniRule"/>
</dbReference>
<dbReference type="SMART" id="SM00487">
    <property type="entry name" value="DEXDc"/>
    <property type="match status" value="1"/>
</dbReference>
<dbReference type="SMART" id="SM00490">
    <property type="entry name" value="HELICc"/>
    <property type="match status" value="1"/>
</dbReference>
<evidence type="ECO:0000313" key="15">
    <source>
        <dbReference type="EMBL" id="ASQ30263.1"/>
    </source>
</evidence>
<evidence type="ECO:0000256" key="11">
    <source>
        <dbReference type="ARBA" id="ARBA00048988"/>
    </source>
</evidence>
<comment type="catalytic activity">
    <reaction evidence="11 12">
        <text>ATP + H2O = ADP + phosphate + H(+)</text>
        <dbReference type="Rhea" id="RHEA:13065"/>
        <dbReference type="ChEBI" id="CHEBI:15377"/>
        <dbReference type="ChEBI" id="CHEBI:15378"/>
        <dbReference type="ChEBI" id="CHEBI:30616"/>
        <dbReference type="ChEBI" id="CHEBI:43474"/>
        <dbReference type="ChEBI" id="CHEBI:456216"/>
        <dbReference type="EC" id="5.6.2.4"/>
    </reaction>
</comment>
<dbReference type="Gene3D" id="3.40.50.300">
    <property type="entry name" value="P-loop containing nucleotide triphosphate hydrolases"/>
    <property type="match status" value="2"/>
</dbReference>
<feature type="domain" description="Helicase C-terminal" evidence="14">
    <location>
        <begin position="368"/>
        <end position="541"/>
    </location>
</feature>
<dbReference type="RefSeq" id="WP_245807427.1">
    <property type="nucleotide sequence ID" value="NZ_CP022347.1"/>
</dbReference>
<feature type="binding site" evidence="12">
    <location>
        <position position="342"/>
    </location>
    <ligand>
        <name>Zn(2+)</name>
        <dbReference type="ChEBI" id="CHEBI:29105"/>
        <label>2</label>
    </ligand>
</feature>
<dbReference type="InterPro" id="IPR001650">
    <property type="entry name" value="Helicase_C-like"/>
</dbReference>
<dbReference type="PROSITE" id="PS51192">
    <property type="entry name" value="HELICASE_ATP_BIND_1"/>
    <property type="match status" value="1"/>
</dbReference>
<evidence type="ECO:0000256" key="7">
    <source>
        <dbReference type="ARBA" id="ARBA00022833"/>
    </source>
</evidence>
<evidence type="ECO:0000256" key="10">
    <source>
        <dbReference type="ARBA" id="ARBA00023235"/>
    </source>
</evidence>
<dbReference type="InterPro" id="IPR040498">
    <property type="entry name" value="PriA_CRR"/>
</dbReference>
<evidence type="ECO:0000256" key="1">
    <source>
        <dbReference type="ARBA" id="ARBA00022515"/>
    </source>
</evidence>
<sequence>MRYYEVAIKGMFVDTLTYESVYECESLDEVLVDIKNKKDVKAVVLKECEKPKFKTKSIKSKTGLKLSLTQFELAKFISFYYSTKLSFAMMNFECLKPYKCEKLEIKKEPQLSEAQKKALEFLEKENSSLLFADTGSGKTEIYIALAKKYIQEGKQVLILMPEIALTPQMQKRLTLYFEDKFFIWHSKISKKKKEENLKRLQNGEILLVAGARSALFLPFVNLALIVVDEEHDNSYKASNNPKFNARDLALFLGQKLDIKVVLGSATPSVTSYYKQKSFRLKGTFFKSSKEIIYDDNTLSLSSTVLRELRTSLRSNKQAIIFLPNRANFRQIFCPSCANTIKCPFCSIALSLHKDKNALKCHYCGFAKEIDKSCPTCNNPLLQAQKIGTAELCDMLEKELKDFKAVIAKFDSDEISSFTKLNKILKDFNDKKIDILVGTSMLAKGHDYHSVDLSVILGLDEYLFRPNYKALEESLSLAMQVAGRAGRAGEARVLLQSKNQDFFQKYMSDYDLFLKDELEHRKKLYPPFVRLSRILIEHKDEERAKNLCFSLASQFLKLKSLEVVGYGACAISLMNAKFRFYILLRSRSYEVLIKAANFATQYENVSSDIDPIDFS</sequence>
<dbReference type="GO" id="GO:0016887">
    <property type="term" value="F:ATP hydrolysis activity"/>
    <property type="evidence" value="ECO:0007669"/>
    <property type="project" value="RHEA"/>
</dbReference>
<name>A0A222MWD7_9BACT</name>
<evidence type="ECO:0000313" key="16">
    <source>
        <dbReference type="Proteomes" id="UP000201169"/>
    </source>
</evidence>
<evidence type="ECO:0000256" key="4">
    <source>
        <dbReference type="ARBA" id="ARBA00022741"/>
    </source>
</evidence>
<dbReference type="Pfam" id="PF00271">
    <property type="entry name" value="Helicase_C"/>
    <property type="match status" value="1"/>
</dbReference>
<evidence type="ECO:0000259" key="14">
    <source>
        <dbReference type="PROSITE" id="PS51194"/>
    </source>
</evidence>
<organism evidence="15 16">
    <name type="scientific">Campylobacter avium LMG 24591</name>
    <dbReference type="NCBI Taxonomy" id="522484"/>
    <lineage>
        <taxon>Bacteria</taxon>
        <taxon>Pseudomonadati</taxon>
        <taxon>Campylobacterota</taxon>
        <taxon>Epsilonproteobacteria</taxon>
        <taxon>Campylobacterales</taxon>
        <taxon>Campylobacteraceae</taxon>
        <taxon>Campylobacter</taxon>
    </lineage>
</organism>
<keyword evidence="9 12" id="KW-0238">DNA-binding</keyword>
<keyword evidence="6 12" id="KW-0347">Helicase</keyword>
<dbReference type="GO" id="GO:0006302">
    <property type="term" value="P:double-strand break repair"/>
    <property type="evidence" value="ECO:0007669"/>
    <property type="project" value="InterPro"/>
</dbReference>
<feature type="binding site" evidence="12">
    <location>
        <position position="360"/>
    </location>
    <ligand>
        <name>Zn(2+)</name>
        <dbReference type="ChEBI" id="CHEBI:29105"/>
        <label>2</label>
    </ligand>
</feature>
<accession>A0A222MWD7</accession>
<comment type="similarity">
    <text evidence="12">Belongs to the helicase family. PriA subfamily.</text>
</comment>
<gene>
    <name evidence="12 15" type="primary">priA</name>
    <name evidence="15" type="ORF">CAV_0596</name>
</gene>
<feature type="binding site" evidence="12">
    <location>
        <position position="376"/>
    </location>
    <ligand>
        <name>Zn(2+)</name>
        <dbReference type="ChEBI" id="CHEBI:29105"/>
        <label>1</label>
    </ligand>
</feature>
<dbReference type="FunFam" id="3.40.50.300:FF:000489">
    <property type="entry name" value="Primosome assembly protein PriA"/>
    <property type="match status" value="1"/>
</dbReference>
<dbReference type="PANTHER" id="PTHR30580:SF0">
    <property type="entry name" value="PRIMOSOMAL PROTEIN N"/>
    <property type="match status" value="1"/>
</dbReference>
<keyword evidence="10 12" id="KW-0413">Isomerase</keyword>
<proteinExistence type="inferred from homology"/>
<evidence type="ECO:0000256" key="12">
    <source>
        <dbReference type="HAMAP-Rule" id="MF_00983"/>
    </source>
</evidence>
<comment type="cofactor">
    <cofactor evidence="12">
        <name>Zn(2+)</name>
        <dbReference type="ChEBI" id="CHEBI:29105"/>
    </cofactor>
    <text evidence="12">Binds 2 zinc ions per subunit.</text>
</comment>
<evidence type="ECO:0000256" key="8">
    <source>
        <dbReference type="ARBA" id="ARBA00022840"/>
    </source>
</evidence>
<feature type="binding site" evidence="12">
    <location>
        <position position="336"/>
    </location>
    <ligand>
        <name>Zn(2+)</name>
        <dbReference type="ChEBI" id="CHEBI:29105"/>
        <label>1</label>
    </ligand>
</feature>
<dbReference type="GO" id="GO:1990077">
    <property type="term" value="C:primosome complex"/>
    <property type="evidence" value="ECO:0007669"/>
    <property type="project" value="UniProtKB-UniRule"/>
</dbReference>
<keyword evidence="16" id="KW-1185">Reference proteome</keyword>
<dbReference type="InterPro" id="IPR027417">
    <property type="entry name" value="P-loop_NTPase"/>
</dbReference>
<reference evidence="15 16" key="1">
    <citation type="submission" date="2017-07" db="EMBL/GenBank/DDBJ databases">
        <title>Analysis of two Campylobacter avium genomes and identification of a novel hippuricase gene.</title>
        <authorList>
            <person name="Miller W.G."/>
            <person name="Chapman M.H."/>
            <person name="Yee E."/>
            <person name="Revez J."/>
            <person name="Bono J.L."/>
            <person name="Rossi M."/>
        </authorList>
    </citation>
    <scope>NUCLEOTIDE SEQUENCE [LARGE SCALE GENOMIC DNA]</scope>
    <source>
        <strain evidence="15 16">LMG 24591</strain>
    </source>
</reference>
<evidence type="ECO:0000256" key="3">
    <source>
        <dbReference type="ARBA" id="ARBA00022723"/>
    </source>
</evidence>
<evidence type="ECO:0000256" key="5">
    <source>
        <dbReference type="ARBA" id="ARBA00022801"/>
    </source>
</evidence>
<dbReference type="EMBL" id="CP022347">
    <property type="protein sequence ID" value="ASQ30263.1"/>
    <property type="molecule type" value="Genomic_DNA"/>
</dbReference>
<dbReference type="HAMAP" id="MF_00983">
    <property type="entry name" value="PriA"/>
    <property type="match status" value="1"/>
</dbReference>
<keyword evidence="4 12" id="KW-0547">Nucleotide-binding</keyword>
<dbReference type="Pfam" id="PF18074">
    <property type="entry name" value="PriA_C"/>
    <property type="match status" value="1"/>
</dbReference>
<comment type="subunit">
    <text evidence="12">Component of the replication restart primosome.</text>
</comment>
<dbReference type="PANTHER" id="PTHR30580">
    <property type="entry name" value="PRIMOSOMAL PROTEIN N"/>
    <property type="match status" value="1"/>
</dbReference>
<dbReference type="GO" id="GO:0043138">
    <property type="term" value="F:3'-5' DNA helicase activity"/>
    <property type="evidence" value="ECO:0007669"/>
    <property type="project" value="UniProtKB-EC"/>
</dbReference>
<protein>
    <recommendedName>
        <fullName evidence="12">Replication restart protein PriA</fullName>
    </recommendedName>
    <alternativeName>
        <fullName evidence="12">ATP-dependent DNA helicase PriA</fullName>
        <ecNumber evidence="12">5.6.2.4</ecNumber>
    </alternativeName>
    <alternativeName>
        <fullName evidence="12">DNA 3'-5' helicase PriA</fullName>
    </alternativeName>
</protein>
<comment type="catalytic activity">
    <reaction evidence="12">
        <text>Couples ATP hydrolysis with the unwinding of duplex DNA by translocating in the 3'-5' direction.</text>
        <dbReference type="EC" id="5.6.2.4"/>
    </reaction>
</comment>
<dbReference type="KEGG" id="cavi:CAV_0596"/>
<dbReference type="Pfam" id="PF00270">
    <property type="entry name" value="DEAD"/>
    <property type="match status" value="1"/>
</dbReference>
<feature type="binding site" evidence="12">
    <location>
        <position position="363"/>
    </location>
    <ligand>
        <name>Zn(2+)</name>
        <dbReference type="ChEBI" id="CHEBI:29105"/>
        <label>2</label>
    </ligand>
</feature>
<dbReference type="InterPro" id="IPR014001">
    <property type="entry name" value="Helicase_ATP-bd"/>
</dbReference>
<keyword evidence="2 12" id="KW-0235">DNA replication</keyword>
<feature type="domain" description="Helicase ATP-binding" evidence="13">
    <location>
        <begin position="119"/>
        <end position="285"/>
    </location>
</feature>
<dbReference type="InterPro" id="IPR041236">
    <property type="entry name" value="PriA_C"/>
</dbReference>
<dbReference type="GO" id="GO:0006310">
    <property type="term" value="P:DNA recombination"/>
    <property type="evidence" value="ECO:0007669"/>
    <property type="project" value="InterPro"/>
</dbReference>
<dbReference type="GO" id="GO:0008270">
    <property type="term" value="F:zinc ion binding"/>
    <property type="evidence" value="ECO:0007669"/>
    <property type="project" value="UniProtKB-UniRule"/>
</dbReference>